<dbReference type="EMBL" id="QLII01000001">
    <property type="protein sequence ID" value="RAI75402.1"/>
    <property type="molecule type" value="Genomic_DNA"/>
</dbReference>
<gene>
    <name evidence="4" type="ORF">HMF3257_16705</name>
</gene>
<keyword evidence="5" id="KW-1185">Reference proteome</keyword>
<dbReference type="SUPFAM" id="SSF53955">
    <property type="entry name" value="Lysozyme-like"/>
    <property type="match status" value="1"/>
</dbReference>
<evidence type="ECO:0000313" key="4">
    <source>
        <dbReference type="EMBL" id="RAI75402.1"/>
    </source>
</evidence>
<accession>A0A327NJR2</accession>
<reference evidence="4 5" key="1">
    <citation type="submission" date="2018-06" db="EMBL/GenBank/DDBJ databases">
        <title>Spirosoma sp. HMF3257 Genome sequencing and assembly.</title>
        <authorList>
            <person name="Kang H."/>
            <person name="Cha I."/>
            <person name="Kim H."/>
            <person name="Kang J."/>
            <person name="Joh K."/>
        </authorList>
    </citation>
    <scope>NUCLEOTIDE SEQUENCE [LARGE SCALE GENOMIC DNA]</scope>
    <source>
        <strain evidence="4 5">HMF3257</strain>
    </source>
</reference>
<comment type="caution">
    <text evidence="4">The sequence shown here is derived from an EMBL/GenBank/DDBJ whole genome shotgun (WGS) entry which is preliminary data.</text>
</comment>
<comment type="similarity">
    <text evidence="1">Belongs to the transglycosylase Slt family.</text>
</comment>
<protein>
    <submittedName>
        <fullName evidence="4">Lytic transglycosylase domain-containing protein</fullName>
    </submittedName>
</protein>
<dbReference type="CDD" id="cd16894">
    <property type="entry name" value="MltD-like"/>
    <property type="match status" value="1"/>
</dbReference>
<dbReference type="Gene3D" id="1.10.530.10">
    <property type="match status" value="1"/>
</dbReference>
<dbReference type="Pfam" id="PF01464">
    <property type="entry name" value="SLT"/>
    <property type="match status" value="1"/>
</dbReference>
<dbReference type="InterPro" id="IPR008258">
    <property type="entry name" value="Transglycosylase_SLT_dom_1"/>
</dbReference>
<dbReference type="PANTHER" id="PTHR37423:SF2">
    <property type="entry name" value="MEMBRANE-BOUND LYTIC MUREIN TRANSGLYCOSYLASE C"/>
    <property type="match status" value="1"/>
</dbReference>
<dbReference type="Proteomes" id="UP000249016">
    <property type="component" value="Unassembled WGS sequence"/>
</dbReference>
<organism evidence="4 5">
    <name type="scientific">Spirosoma telluris</name>
    <dbReference type="NCBI Taxonomy" id="2183553"/>
    <lineage>
        <taxon>Bacteria</taxon>
        <taxon>Pseudomonadati</taxon>
        <taxon>Bacteroidota</taxon>
        <taxon>Cytophagia</taxon>
        <taxon>Cytophagales</taxon>
        <taxon>Cytophagaceae</taxon>
        <taxon>Spirosoma</taxon>
    </lineage>
</organism>
<dbReference type="OrthoDB" id="9815002at2"/>
<keyword evidence="2" id="KW-0732">Signal</keyword>
<dbReference type="RefSeq" id="WP_111343777.1">
    <property type="nucleotide sequence ID" value="NZ_QLII01000001.1"/>
</dbReference>
<evidence type="ECO:0000259" key="3">
    <source>
        <dbReference type="Pfam" id="PF01464"/>
    </source>
</evidence>
<dbReference type="PANTHER" id="PTHR37423">
    <property type="entry name" value="SOLUBLE LYTIC MUREIN TRANSGLYCOSYLASE-RELATED"/>
    <property type="match status" value="1"/>
</dbReference>
<evidence type="ECO:0000256" key="1">
    <source>
        <dbReference type="ARBA" id="ARBA00007734"/>
    </source>
</evidence>
<name>A0A327NJR2_9BACT</name>
<feature type="chain" id="PRO_5016430581" evidence="2">
    <location>
        <begin position="25"/>
        <end position="437"/>
    </location>
</feature>
<dbReference type="AlphaFoldDB" id="A0A327NJR2"/>
<proteinExistence type="inferred from homology"/>
<sequence length="437" mass="48299">MTKLFLIVSAGFGCFTFFLSSAVAQTSQFLALNVATPVKALTNRLAYATIEESPVHFCGENIPTNHPAIVERWTRTLNQQAALAADLTVLKRRASVVFPLIEPILKQYRIPSDFKFLPLLESAVTNRAVSRKGAAGFWQLMPQTAQSLGLNVSHRRDERFNLLKATHAACRYINELYDQLGSWMLVATAYNAGPNYIQQLTRQHPDMHPMALPYRAAETKAYLFQTVAIKELLTRPQAYRDRLSARHLEALSDGADPVASAERAVILASFDMDERDVAKATIGQETLDTGVTFVTDSTTTVVLLTEDEPITEVSPEKPQLTPATSQVAPVETAPSVIRLVTRSLSEGPLTEGKLCLFQVVQPVTLNGRTFAVGDMIQAHIEVIDANSKRVFLRTDQLTTAQTQETISLKLVATEQPKQPGVALPTRLEGWQLSWELL</sequence>
<feature type="signal peptide" evidence="2">
    <location>
        <begin position="1"/>
        <end position="24"/>
    </location>
</feature>
<dbReference type="InterPro" id="IPR023346">
    <property type="entry name" value="Lysozyme-like_dom_sf"/>
</dbReference>
<evidence type="ECO:0000256" key="2">
    <source>
        <dbReference type="SAM" id="SignalP"/>
    </source>
</evidence>
<evidence type="ECO:0000313" key="5">
    <source>
        <dbReference type="Proteomes" id="UP000249016"/>
    </source>
</evidence>
<feature type="domain" description="Transglycosylase SLT" evidence="3">
    <location>
        <begin position="111"/>
        <end position="203"/>
    </location>
</feature>